<dbReference type="EMBL" id="PFLF01000043">
    <property type="protein sequence ID" value="PIY69203.1"/>
    <property type="molecule type" value="Genomic_DNA"/>
</dbReference>
<dbReference type="Proteomes" id="UP000230108">
    <property type="component" value="Unassembled WGS sequence"/>
</dbReference>
<dbReference type="PANTHER" id="PTHR43630">
    <property type="entry name" value="POLY-BETA-1,6-N-ACETYL-D-GLUCOSAMINE SYNTHASE"/>
    <property type="match status" value="1"/>
</dbReference>
<evidence type="ECO:0000259" key="2">
    <source>
        <dbReference type="Pfam" id="PF00535"/>
    </source>
</evidence>
<keyword evidence="1" id="KW-0812">Transmembrane</keyword>
<comment type="caution">
    <text evidence="3">The sequence shown here is derived from an EMBL/GenBank/DDBJ whole genome shotgun (WGS) entry which is preliminary data.</text>
</comment>
<name>A0A2M7QE97_9BACT</name>
<feature type="transmembrane region" description="Helical" evidence="1">
    <location>
        <begin position="229"/>
        <end position="248"/>
    </location>
</feature>
<organism evidence="3 4">
    <name type="scientific">Candidatus Roizmanbacteria bacterium CG_4_10_14_0_8_um_filter_39_9</name>
    <dbReference type="NCBI Taxonomy" id="1974829"/>
    <lineage>
        <taxon>Bacteria</taxon>
        <taxon>Candidatus Roizmaniibacteriota</taxon>
    </lineage>
</organism>
<reference evidence="4" key="1">
    <citation type="submission" date="2017-09" db="EMBL/GenBank/DDBJ databases">
        <title>Depth-based differentiation of microbial function through sediment-hosted aquifers and enrichment of novel symbionts in the deep terrestrial subsurface.</title>
        <authorList>
            <person name="Probst A.J."/>
            <person name="Ladd B."/>
            <person name="Jarett J.K."/>
            <person name="Geller-Mcgrath D.E."/>
            <person name="Sieber C.M.K."/>
            <person name="Emerson J.B."/>
            <person name="Anantharaman K."/>
            <person name="Thomas B.C."/>
            <person name="Malmstrom R."/>
            <person name="Stieglmeier M."/>
            <person name="Klingl A."/>
            <person name="Woyke T."/>
            <person name="Ryan C.M."/>
            <person name="Banfield J.F."/>
        </authorList>
    </citation>
    <scope>NUCLEOTIDE SEQUENCE [LARGE SCALE GENOMIC DNA]</scope>
</reference>
<dbReference type="Pfam" id="PF00535">
    <property type="entry name" value="Glycos_transf_2"/>
    <property type="match status" value="1"/>
</dbReference>
<evidence type="ECO:0000313" key="3">
    <source>
        <dbReference type="EMBL" id="PIY69203.1"/>
    </source>
</evidence>
<dbReference type="SUPFAM" id="SSF53448">
    <property type="entry name" value="Nucleotide-diphospho-sugar transferases"/>
    <property type="match status" value="1"/>
</dbReference>
<dbReference type="AlphaFoldDB" id="A0A2M7QE97"/>
<dbReference type="InterPro" id="IPR001173">
    <property type="entry name" value="Glyco_trans_2-like"/>
</dbReference>
<keyword evidence="1" id="KW-1133">Transmembrane helix</keyword>
<dbReference type="CDD" id="cd02511">
    <property type="entry name" value="Beta4Glucosyltransferase"/>
    <property type="match status" value="1"/>
</dbReference>
<proteinExistence type="predicted"/>
<dbReference type="PANTHER" id="PTHR43630:SF2">
    <property type="entry name" value="GLYCOSYLTRANSFERASE"/>
    <property type="match status" value="1"/>
</dbReference>
<dbReference type="InterPro" id="IPR029044">
    <property type="entry name" value="Nucleotide-diphossugar_trans"/>
</dbReference>
<sequence>MKSLSLLMITKNSGELIDSSLKSVLGLIDEIVIVDDYSSDNTRAIAKKYKAMIYKRSSENLGKQRAYGLSKCKGEWILMLDADEIISQELKNEIISVVCRQLSVVGNISGYYIPYQNHFLGKPINYGGENYRILRLFKRASTHITENVVHEHVIVNGKVGFLTHKIFHYSYRNLSQTYKKFADYARREAYRKLSQGERTSFKKLILYPIHMFWARYVKDRGFKDYGLRILLDIGFAYMEFLIYFLMLFDLKKYKKSD</sequence>
<feature type="domain" description="Glycosyltransferase 2-like" evidence="2">
    <location>
        <begin position="5"/>
        <end position="116"/>
    </location>
</feature>
<evidence type="ECO:0000313" key="4">
    <source>
        <dbReference type="Proteomes" id="UP000230108"/>
    </source>
</evidence>
<protein>
    <recommendedName>
        <fullName evidence="2">Glycosyltransferase 2-like domain-containing protein</fullName>
    </recommendedName>
</protein>
<gene>
    <name evidence="3" type="ORF">COY90_01925</name>
</gene>
<keyword evidence="1" id="KW-0472">Membrane</keyword>
<dbReference type="Gene3D" id="3.90.550.10">
    <property type="entry name" value="Spore Coat Polysaccharide Biosynthesis Protein SpsA, Chain A"/>
    <property type="match status" value="1"/>
</dbReference>
<evidence type="ECO:0000256" key="1">
    <source>
        <dbReference type="SAM" id="Phobius"/>
    </source>
</evidence>
<accession>A0A2M7QE97</accession>